<dbReference type="Proteomes" id="UP000095472">
    <property type="component" value="Chromosome"/>
</dbReference>
<sequence>MLGQCFNLSSPEYWDYYANNIGLENFRIVRQGETLQGGLALIKMGQWFGGQRVPMTGIAAVGIAPEYRGTGAAKTLMSEALRELQAQNTPFQSCMQQLSALTATPDTNRRGLIACERLPQIRLS</sequence>
<dbReference type="EMBL" id="CP182909">
    <property type="protein sequence ID" value="XPM67307.1"/>
    <property type="molecule type" value="Genomic_DNA"/>
</dbReference>
<gene>
    <name evidence="1" type="ORF">BH720_028780</name>
</gene>
<keyword evidence="1" id="KW-0012">Acyltransferase</keyword>
<protein>
    <submittedName>
        <fullName evidence="1">GNAT family N-acetyltransferase</fullName>
        <ecNumber evidence="1">2.3.1.-</ecNumber>
    </submittedName>
</protein>
<name>A0ACD5H2L2_9CYAN</name>
<proteinExistence type="predicted"/>
<keyword evidence="2" id="KW-1185">Reference proteome</keyword>
<evidence type="ECO:0000313" key="2">
    <source>
        <dbReference type="Proteomes" id="UP000095472"/>
    </source>
</evidence>
<dbReference type="EC" id="2.3.1.-" evidence="1"/>
<reference evidence="1 2" key="1">
    <citation type="journal article" date="2016" name="Genome Announc.">
        <title>Draft Genome Sequence of the Thermotolerant Cyanobacterium Desertifilum sp. IPPAS B-1220.</title>
        <authorList>
            <person name="Mironov K.S."/>
            <person name="Sinetova M.A."/>
            <person name="Bolatkhan K."/>
            <person name="Zayadan B.K."/>
            <person name="Ustinova V.V."/>
            <person name="Kupriyanova E.V."/>
            <person name="Skrypnik A.N."/>
            <person name="Gogoleva N.E."/>
            <person name="Gogolev Y.V."/>
            <person name="Los D.A."/>
        </authorList>
    </citation>
    <scope>NUCLEOTIDE SEQUENCE [LARGE SCALE GENOMIC DNA]</scope>
    <source>
        <strain evidence="1 2">IPPAS B-1220</strain>
    </source>
</reference>
<keyword evidence="1" id="KW-0808">Transferase</keyword>
<organism evidence="1 2">
    <name type="scientific">Desertifilum tharense IPPAS B-1220</name>
    <dbReference type="NCBI Taxonomy" id="1781255"/>
    <lineage>
        <taxon>Bacteria</taxon>
        <taxon>Bacillati</taxon>
        <taxon>Cyanobacteriota</taxon>
        <taxon>Cyanophyceae</taxon>
        <taxon>Desertifilales</taxon>
        <taxon>Desertifilaceae</taxon>
        <taxon>Desertifilum</taxon>
    </lineage>
</organism>
<accession>A0ACD5H2L2</accession>
<evidence type="ECO:0000313" key="1">
    <source>
        <dbReference type="EMBL" id="XPM67307.1"/>
    </source>
</evidence>